<protein>
    <submittedName>
        <fullName evidence="8">Thioredoxin</fullName>
    </submittedName>
</protein>
<dbReference type="RefSeq" id="WP_012036126.1">
    <property type="nucleotide sequence ID" value="NC_009464.1"/>
</dbReference>
<dbReference type="PANTHER" id="PTHR45663:SF11">
    <property type="entry name" value="GEO12009P1"/>
    <property type="match status" value="1"/>
</dbReference>
<dbReference type="EMBL" id="AM114193">
    <property type="protein sequence ID" value="CAJ36398.1"/>
    <property type="molecule type" value="Genomic_DNA"/>
</dbReference>
<dbReference type="PROSITE" id="PS51352">
    <property type="entry name" value="THIOREDOXIN_2"/>
    <property type="match status" value="1"/>
</dbReference>
<evidence type="ECO:0000256" key="1">
    <source>
        <dbReference type="ARBA" id="ARBA00022448"/>
    </source>
</evidence>
<dbReference type="GO" id="GO:0045454">
    <property type="term" value="P:cell redox homeostasis"/>
    <property type="evidence" value="ECO:0007669"/>
    <property type="project" value="TreeGrafter"/>
</dbReference>
<dbReference type="GeneID" id="5144856"/>
<feature type="site" description="Contributes to redox potential value" evidence="5">
    <location>
        <position position="37"/>
    </location>
</feature>
<dbReference type="AlphaFoldDB" id="Q0W5E5"/>
<evidence type="ECO:0000313" key="8">
    <source>
        <dbReference type="EMBL" id="CAJ36398.1"/>
    </source>
</evidence>
<reference evidence="8 9" key="1">
    <citation type="journal article" date="2006" name="Science">
        <title>Genome of rice cluster I archaea -- the key methane producers in the rice rhizosphere.</title>
        <authorList>
            <person name="Erkel C."/>
            <person name="Kube M."/>
            <person name="Reinhardt R."/>
            <person name="Liesack W."/>
        </authorList>
    </citation>
    <scope>NUCLEOTIDE SEQUENCE [LARGE SCALE GENOMIC DNA]</scope>
    <source>
        <strain evidence="9">DSM 22066 / NBRC 105507 / MRE50</strain>
    </source>
</reference>
<dbReference type="CDD" id="cd02947">
    <property type="entry name" value="TRX_family"/>
    <property type="match status" value="1"/>
</dbReference>
<evidence type="ECO:0000256" key="5">
    <source>
        <dbReference type="PIRSR" id="PIRSR000077-1"/>
    </source>
</evidence>
<keyword evidence="2" id="KW-0249">Electron transport</keyword>
<evidence type="ECO:0000256" key="3">
    <source>
        <dbReference type="ARBA" id="ARBA00023157"/>
    </source>
</evidence>
<dbReference type="PROSITE" id="PS00194">
    <property type="entry name" value="THIOREDOXIN_1"/>
    <property type="match status" value="1"/>
</dbReference>
<keyword evidence="4 6" id="KW-0676">Redox-active center</keyword>
<dbReference type="InterPro" id="IPR013766">
    <property type="entry name" value="Thioredoxin_domain"/>
</dbReference>
<keyword evidence="9" id="KW-1185">Reference proteome</keyword>
<dbReference type="Pfam" id="PF00085">
    <property type="entry name" value="Thioredoxin"/>
    <property type="match status" value="1"/>
</dbReference>
<dbReference type="NCBIfam" id="TIGR01068">
    <property type="entry name" value="thioredoxin"/>
    <property type="match status" value="1"/>
</dbReference>
<dbReference type="GO" id="GO:0015035">
    <property type="term" value="F:protein-disulfide reductase activity"/>
    <property type="evidence" value="ECO:0007669"/>
    <property type="project" value="InterPro"/>
</dbReference>
<evidence type="ECO:0000256" key="6">
    <source>
        <dbReference type="PIRSR" id="PIRSR000077-4"/>
    </source>
</evidence>
<gene>
    <name evidence="8" type="primary">trxA-2</name>
    <name evidence="8" type="ORF">RCIX1080</name>
</gene>
<evidence type="ECO:0000259" key="7">
    <source>
        <dbReference type="PROSITE" id="PS51352"/>
    </source>
</evidence>
<dbReference type="Proteomes" id="UP000000663">
    <property type="component" value="Chromosome"/>
</dbReference>
<dbReference type="Gene3D" id="3.40.30.10">
    <property type="entry name" value="Glutaredoxin"/>
    <property type="match status" value="1"/>
</dbReference>
<dbReference type="FunFam" id="3.40.30.10:FF:000001">
    <property type="entry name" value="Thioredoxin"/>
    <property type="match status" value="1"/>
</dbReference>
<evidence type="ECO:0000256" key="4">
    <source>
        <dbReference type="ARBA" id="ARBA00023284"/>
    </source>
</evidence>
<proteinExistence type="predicted"/>
<dbReference type="eggNOG" id="arCOG01972">
    <property type="taxonomic scope" value="Archaea"/>
</dbReference>
<dbReference type="OrthoDB" id="35385at2157"/>
<dbReference type="InterPro" id="IPR036249">
    <property type="entry name" value="Thioredoxin-like_sf"/>
</dbReference>
<feature type="disulfide bond" description="Redox-active" evidence="6">
    <location>
        <begin position="35"/>
        <end position="38"/>
    </location>
</feature>
<feature type="active site" description="Nucleophile" evidence="5">
    <location>
        <position position="38"/>
    </location>
</feature>
<feature type="site" description="Deprotonates C-terminal active site Cys" evidence="5">
    <location>
        <position position="29"/>
    </location>
</feature>
<evidence type="ECO:0000313" key="9">
    <source>
        <dbReference type="Proteomes" id="UP000000663"/>
    </source>
</evidence>
<dbReference type="PATRIC" id="fig|351160.9.peg.1840"/>
<accession>Q0W5E5</accession>
<feature type="domain" description="Thioredoxin" evidence="7">
    <location>
        <begin position="1"/>
        <end position="111"/>
    </location>
</feature>
<dbReference type="SUPFAM" id="SSF52833">
    <property type="entry name" value="Thioredoxin-like"/>
    <property type="match status" value="1"/>
</dbReference>
<dbReference type="PANTHER" id="PTHR45663">
    <property type="entry name" value="GEO12009P1"/>
    <property type="match status" value="1"/>
</dbReference>
<dbReference type="InterPro" id="IPR005746">
    <property type="entry name" value="Thioredoxin"/>
</dbReference>
<evidence type="ECO:0000256" key="2">
    <source>
        <dbReference type="ARBA" id="ARBA00022982"/>
    </source>
</evidence>
<dbReference type="KEGG" id="rci:RCIX1080"/>
<feature type="active site" description="Nucleophile" evidence="5">
    <location>
        <position position="35"/>
    </location>
</feature>
<dbReference type="GO" id="GO:0005829">
    <property type="term" value="C:cytosol"/>
    <property type="evidence" value="ECO:0007669"/>
    <property type="project" value="TreeGrafter"/>
</dbReference>
<dbReference type="InterPro" id="IPR017937">
    <property type="entry name" value="Thioredoxin_CS"/>
</dbReference>
<dbReference type="STRING" id="351160.RCIX1080"/>
<feature type="site" description="Contributes to redox potential value" evidence="5">
    <location>
        <position position="36"/>
    </location>
</feature>
<organism evidence="8 9">
    <name type="scientific">Methanocella arvoryzae (strain DSM 22066 / NBRC 105507 / MRE50)</name>
    <dbReference type="NCBI Taxonomy" id="351160"/>
    <lineage>
        <taxon>Archaea</taxon>
        <taxon>Methanobacteriati</taxon>
        <taxon>Methanobacteriota</taxon>
        <taxon>Stenosarchaea group</taxon>
        <taxon>Methanomicrobia</taxon>
        <taxon>Methanocellales</taxon>
        <taxon>Methanocellaceae</taxon>
        <taxon>Methanocella</taxon>
    </lineage>
</organism>
<sequence length="111" mass="12398">MAETSQLVMDTSDASFDSAIKSSRVVVVDCWAPWCGPCRILAPTIESLARDYDGRVKFYKLNTDENPQVASQFRIRSIPTIFIFTDGKLADTIIGAVPRQYIEGKLEPLLK</sequence>
<dbReference type="PIRSF" id="PIRSF000077">
    <property type="entry name" value="Thioredoxin"/>
    <property type="match status" value="1"/>
</dbReference>
<keyword evidence="1" id="KW-0813">Transport</keyword>
<name>Q0W5E5_METAR</name>
<keyword evidence="3 6" id="KW-1015">Disulfide bond</keyword>
<dbReference type="PRINTS" id="PR00421">
    <property type="entry name" value="THIOREDOXIN"/>
</dbReference>